<dbReference type="AlphaFoldDB" id="A0A426Z3T0"/>
<accession>A0A426Z3T0</accession>
<reference evidence="2 3" key="1">
    <citation type="journal article" date="2014" name="Agronomy (Basel)">
        <title>A Draft Genome Sequence for Ensete ventricosum, the Drought-Tolerant Tree Against Hunger.</title>
        <authorList>
            <person name="Harrison J."/>
            <person name="Moore K.A."/>
            <person name="Paszkiewicz K."/>
            <person name="Jones T."/>
            <person name="Grant M."/>
            <person name="Ambacheew D."/>
            <person name="Muzemil S."/>
            <person name="Studholme D.J."/>
        </authorList>
    </citation>
    <scope>NUCLEOTIDE SEQUENCE [LARGE SCALE GENOMIC DNA]</scope>
</reference>
<dbReference type="EMBL" id="AMZH03008587">
    <property type="protein sequence ID" value="RRT58626.1"/>
    <property type="molecule type" value="Genomic_DNA"/>
</dbReference>
<feature type="region of interest" description="Disordered" evidence="1">
    <location>
        <begin position="55"/>
        <end position="83"/>
    </location>
</feature>
<sequence>MCIVNNDYKTTVQIALIPKNKPLERQPIVVKPDGVLAGRKHLRRIEKGEKEEIHGKERRIGGKRSVRNGEGFSTRAGGGGGRVVTSDSWRWIWRGMDPPHTYFTASSEHISISDLRSRLSTLPPRSLLDLK</sequence>
<name>A0A426Z3T0_ENSVE</name>
<gene>
    <name evidence="2" type="ORF">B296_00038488</name>
</gene>
<proteinExistence type="predicted"/>
<evidence type="ECO:0000313" key="3">
    <source>
        <dbReference type="Proteomes" id="UP000287651"/>
    </source>
</evidence>
<organism evidence="2 3">
    <name type="scientific">Ensete ventricosum</name>
    <name type="common">Abyssinian banana</name>
    <name type="synonym">Musa ensete</name>
    <dbReference type="NCBI Taxonomy" id="4639"/>
    <lineage>
        <taxon>Eukaryota</taxon>
        <taxon>Viridiplantae</taxon>
        <taxon>Streptophyta</taxon>
        <taxon>Embryophyta</taxon>
        <taxon>Tracheophyta</taxon>
        <taxon>Spermatophyta</taxon>
        <taxon>Magnoliopsida</taxon>
        <taxon>Liliopsida</taxon>
        <taxon>Zingiberales</taxon>
        <taxon>Musaceae</taxon>
        <taxon>Ensete</taxon>
    </lineage>
</organism>
<evidence type="ECO:0000256" key="1">
    <source>
        <dbReference type="SAM" id="MobiDB-lite"/>
    </source>
</evidence>
<comment type="caution">
    <text evidence="2">The sequence shown here is derived from an EMBL/GenBank/DDBJ whole genome shotgun (WGS) entry which is preliminary data.</text>
</comment>
<dbReference type="Proteomes" id="UP000287651">
    <property type="component" value="Unassembled WGS sequence"/>
</dbReference>
<protein>
    <submittedName>
        <fullName evidence="2">Uncharacterized protein</fullName>
    </submittedName>
</protein>
<evidence type="ECO:0000313" key="2">
    <source>
        <dbReference type="EMBL" id="RRT58626.1"/>
    </source>
</evidence>